<dbReference type="InterPro" id="IPR038056">
    <property type="entry name" value="YjbR-like_sf"/>
</dbReference>
<dbReference type="SUPFAM" id="SSF142906">
    <property type="entry name" value="YjbR-like"/>
    <property type="match status" value="1"/>
</dbReference>
<dbReference type="PANTHER" id="PTHR35145">
    <property type="entry name" value="CYTOPLASMIC PROTEIN-RELATED"/>
    <property type="match status" value="1"/>
</dbReference>
<dbReference type="Proteomes" id="UP000184028">
    <property type="component" value="Unassembled WGS sequence"/>
</dbReference>
<evidence type="ECO:0000313" key="2">
    <source>
        <dbReference type="Proteomes" id="UP000184028"/>
    </source>
</evidence>
<dbReference type="PANTHER" id="PTHR35145:SF1">
    <property type="entry name" value="CYTOPLASMIC PROTEIN"/>
    <property type="match status" value="1"/>
</dbReference>
<dbReference type="RefSeq" id="WP_068842145.1">
    <property type="nucleotide sequence ID" value="NZ_FRBT01000002.1"/>
</dbReference>
<proteinExistence type="predicted"/>
<reference evidence="2" key="1">
    <citation type="submission" date="2016-11" db="EMBL/GenBank/DDBJ databases">
        <authorList>
            <person name="Varghese N."/>
            <person name="Submissions S."/>
        </authorList>
    </citation>
    <scope>NUCLEOTIDE SEQUENCE [LARGE SCALE GENOMIC DNA]</scope>
    <source>
        <strain evidence="2">DSM 24724</strain>
    </source>
</reference>
<organism evidence="1 2">
    <name type="scientific">Flavobacterium chilense</name>
    <dbReference type="NCBI Taxonomy" id="946677"/>
    <lineage>
        <taxon>Bacteria</taxon>
        <taxon>Pseudomonadati</taxon>
        <taxon>Bacteroidota</taxon>
        <taxon>Flavobacteriia</taxon>
        <taxon>Flavobacteriales</taxon>
        <taxon>Flavobacteriaceae</taxon>
        <taxon>Flavobacterium</taxon>
    </lineage>
</organism>
<accession>A0A1M7DTE1</accession>
<dbReference type="AlphaFoldDB" id="A0A1M7DTE1"/>
<dbReference type="InterPro" id="IPR007351">
    <property type="entry name" value="YjbR"/>
</dbReference>
<sequence>MNIEELREYCLSIKDATEYMPFKDEYLIFRIYDKWFAVIPLNDPELKITVKCDPEKAVDLRDTYNCVKAAWHFNKKFWNTIEPNRDMNDETLKHWIKHSVEEVVKKLPKKIQLEYWGTE</sequence>
<dbReference type="OrthoDB" id="9789813at2"/>
<dbReference type="InterPro" id="IPR058532">
    <property type="entry name" value="YjbR/MT2646/Rv2570-like"/>
</dbReference>
<keyword evidence="1" id="KW-0238">DNA-binding</keyword>
<dbReference type="Pfam" id="PF04237">
    <property type="entry name" value="YjbR"/>
    <property type="match status" value="1"/>
</dbReference>
<keyword evidence="2" id="KW-1185">Reference proteome</keyword>
<protein>
    <submittedName>
        <fullName evidence="1">Predicted DNA-binding protein, MmcQ/YjbR family</fullName>
    </submittedName>
</protein>
<dbReference type="GO" id="GO:0003677">
    <property type="term" value="F:DNA binding"/>
    <property type="evidence" value="ECO:0007669"/>
    <property type="project" value="UniProtKB-KW"/>
</dbReference>
<gene>
    <name evidence="1" type="ORF">SAMN05444484_102715</name>
</gene>
<dbReference type="STRING" id="946677.SAMN05444484_102715"/>
<name>A0A1M7DTE1_9FLAO</name>
<evidence type="ECO:0000313" key="1">
    <source>
        <dbReference type="EMBL" id="SHL82726.1"/>
    </source>
</evidence>
<dbReference type="EMBL" id="FRBT01000002">
    <property type="protein sequence ID" value="SHL82726.1"/>
    <property type="molecule type" value="Genomic_DNA"/>
</dbReference>
<dbReference type="Gene3D" id="3.90.1150.30">
    <property type="match status" value="1"/>
</dbReference>